<dbReference type="InterPro" id="IPR016185">
    <property type="entry name" value="PreATP-grasp_dom_sf"/>
</dbReference>
<evidence type="ECO:0000313" key="20">
    <source>
        <dbReference type="EMBL" id="BDS11294.1"/>
    </source>
</evidence>
<keyword evidence="10" id="KW-0511">Multifunctional enzyme</keyword>
<dbReference type="GO" id="GO:0004736">
    <property type="term" value="F:pyruvate carboxylase activity"/>
    <property type="evidence" value="ECO:0007669"/>
    <property type="project" value="UniProtKB-EC"/>
</dbReference>
<dbReference type="InterPro" id="IPR003379">
    <property type="entry name" value="Carboxylase_cons_dom"/>
</dbReference>
<feature type="domain" description="ATP-grasp" evidence="17">
    <location>
        <begin position="128"/>
        <end position="325"/>
    </location>
</feature>
<dbReference type="InterPro" id="IPR005481">
    <property type="entry name" value="BC-like_N"/>
</dbReference>
<dbReference type="Pfam" id="PF00682">
    <property type="entry name" value="HMGL-like"/>
    <property type="match status" value="1"/>
</dbReference>
<keyword evidence="20" id="KW-0670">Pyruvate</keyword>
<dbReference type="KEGG" id="aup:AsAng_0020060"/>
<feature type="active site" evidence="12">
    <location>
        <position position="300"/>
    </location>
</feature>
<evidence type="ECO:0000256" key="8">
    <source>
        <dbReference type="ARBA" id="ARBA00022840"/>
    </source>
</evidence>
<feature type="binding site" evidence="14">
    <location>
        <position position="750"/>
    </location>
    <ligand>
        <name>Mn(2+)</name>
        <dbReference type="ChEBI" id="CHEBI:29035"/>
    </ligand>
</feature>
<comment type="catalytic activity">
    <reaction evidence="11">
        <text>hydrogencarbonate + pyruvate + ATP = oxaloacetate + ADP + phosphate + H(+)</text>
        <dbReference type="Rhea" id="RHEA:20844"/>
        <dbReference type="ChEBI" id="CHEBI:15361"/>
        <dbReference type="ChEBI" id="CHEBI:15378"/>
        <dbReference type="ChEBI" id="CHEBI:16452"/>
        <dbReference type="ChEBI" id="CHEBI:17544"/>
        <dbReference type="ChEBI" id="CHEBI:30616"/>
        <dbReference type="ChEBI" id="CHEBI:43474"/>
        <dbReference type="ChEBI" id="CHEBI:456216"/>
        <dbReference type="EC" id="6.4.1.1"/>
    </reaction>
</comment>
<feature type="binding site" evidence="13">
    <location>
        <position position="621"/>
    </location>
    <ligand>
        <name>substrate</name>
    </ligand>
</feature>
<dbReference type="CDD" id="cd07937">
    <property type="entry name" value="DRE_TIM_PC_TC_5S"/>
    <property type="match status" value="1"/>
</dbReference>
<dbReference type="PROSITE" id="PS50991">
    <property type="entry name" value="PYR_CT"/>
    <property type="match status" value="1"/>
</dbReference>
<dbReference type="PROSITE" id="PS50968">
    <property type="entry name" value="BIOTINYL_LIPOYL"/>
    <property type="match status" value="1"/>
</dbReference>
<dbReference type="FunFam" id="3.20.20.70:FF:000033">
    <property type="entry name" value="Pyruvate carboxylase"/>
    <property type="match status" value="1"/>
</dbReference>
<evidence type="ECO:0000256" key="11">
    <source>
        <dbReference type="PIRNR" id="PIRNR001594"/>
    </source>
</evidence>
<dbReference type="Gene3D" id="3.20.20.70">
    <property type="entry name" value="Aldolase class I"/>
    <property type="match status" value="1"/>
</dbReference>
<dbReference type="SUPFAM" id="SSF56059">
    <property type="entry name" value="Glutathione synthetase ATP-binding domain-like"/>
    <property type="match status" value="1"/>
</dbReference>
<dbReference type="SUPFAM" id="SSF51246">
    <property type="entry name" value="Rudiment single hybrid motif"/>
    <property type="match status" value="1"/>
</dbReference>
<feature type="binding site" evidence="14">
    <location>
        <position position="748"/>
    </location>
    <ligand>
        <name>Mn(2+)</name>
        <dbReference type="ChEBI" id="CHEBI:29035"/>
    </ligand>
</feature>
<dbReference type="InterPro" id="IPR011761">
    <property type="entry name" value="ATP-grasp"/>
</dbReference>
<dbReference type="GO" id="GO:0006094">
    <property type="term" value="P:gluconeogenesis"/>
    <property type="evidence" value="ECO:0007669"/>
    <property type="project" value="UniProtKB-KW"/>
</dbReference>
<evidence type="ECO:0000256" key="5">
    <source>
        <dbReference type="ARBA" id="ARBA00022598"/>
    </source>
</evidence>
<evidence type="ECO:0000256" key="6">
    <source>
        <dbReference type="ARBA" id="ARBA00022723"/>
    </source>
</evidence>
<feature type="binding site" evidence="13">
    <location>
        <position position="208"/>
    </location>
    <ligand>
        <name>ATP</name>
        <dbReference type="ChEBI" id="CHEBI:30616"/>
    </ligand>
</feature>
<dbReference type="SUPFAM" id="SSF51569">
    <property type="entry name" value="Aldolase"/>
    <property type="match status" value="1"/>
</dbReference>
<comment type="pathway">
    <text evidence="2">Carbohydrate biosynthesis; gluconeogenesis.</text>
</comment>
<dbReference type="PROSITE" id="PS00188">
    <property type="entry name" value="BIOTIN"/>
    <property type="match status" value="1"/>
</dbReference>
<dbReference type="FunFam" id="3.40.50.20:FF:000010">
    <property type="entry name" value="Propionyl-CoA carboxylase subunit alpha"/>
    <property type="match status" value="1"/>
</dbReference>
<sequence length="1151" mass="129216">MKTPKHNRFQKLLVANRGEIAIRVLRAASELELTTVAIYTHEDRYSLHRYKADEAYQVGKDEAPLKPYLDIEEIIRIAKENKVDAIHPGYGFLSENVQFAKRCGEEGIVFVGPSPKAMQQLGDKVDAKEIARKLEVPLIEDSQLPLTTIEIALEEADRIGYPIMVKAASGGGGRGMRVVRAASELAKAYSEAKGEAKTAFGDDTIFLEKYIDSPKHIEVQILADNYGNMVHLFERDCSLQRRFQKVVEVAPSATLGQNTKDALYEYSLRIAKAVDYSNAGTVEFLVDKEENIYFIEVNPRIQVEHTITEQITGVDIVRSQILIAMGYPLSHPQIYILSQQSISHMGYAIQCRITTEDPTEGFKPDYGQLIAYRNAAGFGIRLDAGSAYAGAQISPFFDSMLVKVTAWGRTLKGASLRLHRALREYRIRGVKTNIPFLLNVLKDETFQAGKTTVTFIDSNPQLMQSSKRRLDRGTKMLSYLGDVIVNGNSDVKYSDPNKVFRKPVVPAFSKMADFPKGTKDKLNELGRAGFVDWLKNEKSIQFTDTTFRDAHQSLLATRVRTHDMIKVAESFAKNNPNIFSMEVWGGATFDVCLRFLKECPWERLRLLRQAMPNTLLQMLLRGSNAVGYTAYPDNLVEKFIEKAAETGIDVFRIFDSLNWVEAMKVSIRTVRERTNSLAEACICYTGNIDDPTKNKYTLQYYLDLARQLEDEGAHILCIKDMAGLLQPYAAEQLITGLKEAVDLPIHLHTHDTSSIQSATYLKAIEAGVDVVDVALSSVSGLTSQPNFNSIASMLKFHERSANLDIQSLNGFSNYWEAVREFYYPFESELKAGTAEVYGHEIPGGQYSNLRPQARGLGLEDQFETIKHNYAVVNRLFGDLVKVTPSSKVVGDMALFMTANNYTENDIMTKGTTIDFPDSVKALFRGNLGQPHGGFPLELQKMVLKDEQPFVERPNAHLAPIDFDKEFKDFQAEFDEFCTELDFISYKLYPKVFRQFYEHHEQYNAVQHLPTLPFFYGLKQNEETIVEIADGKNILIRYIGCSAPDAAGMRNVTFELNGQTRSVKIKDNTIKTETVVHQKAVGEQQIGAPLQGSLSQILVQEGETVAINTPLFIIEAMKMESTITAPIAGKVKKIHLAEKTMVGQDDLVIELE</sequence>
<evidence type="ECO:0000256" key="15">
    <source>
        <dbReference type="PIRSR" id="PIRSR001594-4"/>
    </source>
</evidence>
<keyword evidence="7 11" id="KW-0547">Nucleotide-binding</keyword>
<dbReference type="InterPro" id="IPR011054">
    <property type="entry name" value="Rudment_hybrid_motif"/>
</dbReference>
<dbReference type="NCBIfam" id="TIGR01235">
    <property type="entry name" value="pyruv_carbox"/>
    <property type="match status" value="1"/>
</dbReference>
<name>A0A915YDV6_9BACT</name>
<dbReference type="PANTHER" id="PTHR43778">
    <property type="entry name" value="PYRUVATE CARBOXYLASE"/>
    <property type="match status" value="1"/>
</dbReference>
<dbReference type="Gene3D" id="3.10.600.10">
    <property type="entry name" value="pyruvate carboxylase f1077a mutant domain"/>
    <property type="match status" value="1"/>
</dbReference>
<accession>A0A915YDV6</accession>
<feature type="modified residue" description="N6-carboxylysine" evidence="15">
    <location>
        <position position="719"/>
    </location>
</feature>
<dbReference type="PROSITE" id="PS00867">
    <property type="entry name" value="CPSASE_2"/>
    <property type="match status" value="1"/>
</dbReference>
<feature type="modified residue" description="N6-biotinyllysine" evidence="15">
    <location>
        <position position="1117"/>
    </location>
</feature>
<evidence type="ECO:0000256" key="13">
    <source>
        <dbReference type="PIRSR" id="PIRSR001594-2"/>
    </source>
</evidence>
<evidence type="ECO:0000256" key="9">
    <source>
        <dbReference type="ARBA" id="ARBA00023267"/>
    </source>
</evidence>
<evidence type="ECO:0000256" key="14">
    <source>
        <dbReference type="PIRSR" id="PIRSR001594-3"/>
    </source>
</evidence>
<dbReference type="PROSITE" id="PS50979">
    <property type="entry name" value="BC"/>
    <property type="match status" value="1"/>
</dbReference>
<dbReference type="Pfam" id="PF02436">
    <property type="entry name" value="PYC_OADA"/>
    <property type="match status" value="1"/>
</dbReference>
<dbReference type="InterPro" id="IPR000891">
    <property type="entry name" value="PYR_CT"/>
</dbReference>
<dbReference type="InterPro" id="IPR005930">
    <property type="entry name" value="Pyruv_COase"/>
</dbReference>
<evidence type="ECO:0000259" key="18">
    <source>
        <dbReference type="PROSITE" id="PS50979"/>
    </source>
</evidence>
<proteinExistence type="predicted"/>
<dbReference type="PANTHER" id="PTHR43778:SF2">
    <property type="entry name" value="PYRUVATE CARBOXYLASE, MITOCHONDRIAL"/>
    <property type="match status" value="1"/>
</dbReference>
<dbReference type="AlphaFoldDB" id="A0A915YDV6"/>
<keyword evidence="6 14" id="KW-0479">Metal-binding</keyword>
<dbReference type="InterPro" id="IPR011053">
    <property type="entry name" value="Single_hybrid_motif"/>
</dbReference>
<keyword evidence="4" id="KW-0312">Gluconeogenesis</keyword>
<protein>
    <recommendedName>
        <fullName evidence="3 11">Pyruvate carboxylase</fullName>
        <ecNumber evidence="3 11">6.4.1.1</ecNumber>
    </recommendedName>
</protein>
<feature type="domain" description="Biotin carboxylation" evidence="18">
    <location>
        <begin position="8"/>
        <end position="461"/>
    </location>
</feature>
<evidence type="ECO:0000256" key="2">
    <source>
        <dbReference type="ARBA" id="ARBA00004742"/>
    </source>
</evidence>
<evidence type="ECO:0000256" key="4">
    <source>
        <dbReference type="ARBA" id="ARBA00022432"/>
    </source>
</evidence>
<dbReference type="CDD" id="cd06850">
    <property type="entry name" value="biotinyl_domain"/>
    <property type="match status" value="1"/>
</dbReference>
<dbReference type="PROSITE" id="PS50975">
    <property type="entry name" value="ATP_GRASP"/>
    <property type="match status" value="1"/>
</dbReference>
<dbReference type="Pfam" id="PF00289">
    <property type="entry name" value="Biotin_carb_N"/>
    <property type="match status" value="1"/>
</dbReference>
<dbReference type="PROSITE" id="PS00866">
    <property type="entry name" value="CPSASE_1"/>
    <property type="match status" value="1"/>
</dbReference>
<organism evidence="20 21">
    <name type="scientific">Aureispira anguillae</name>
    <dbReference type="NCBI Taxonomy" id="2864201"/>
    <lineage>
        <taxon>Bacteria</taxon>
        <taxon>Pseudomonadati</taxon>
        <taxon>Bacteroidota</taxon>
        <taxon>Saprospiria</taxon>
        <taxon>Saprospirales</taxon>
        <taxon>Saprospiraceae</taxon>
        <taxon>Aureispira</taxon>
    </lineage>
</organism>
<dbReference type="GO" id="GO:0005737">
    <property type="term" value="C:cytoplasm"/>
    <property type="evidence" value="ECO:0007669"/>
    <property type="project" value="TreeGrafter"/>
</dbReference>
<dbReference type="InterPro" id="IPR055268">
    <property type="entry name" value="PCB-like"/>
</dbReference>
<evidence type="ECO:0000256" key="12">
    <source>
        <dbReference type="PIRSR" id="PIRSR001594-1"/>
    </source>
</evidence>
<evidence type="ECO:0000256" key="3">
    <source>
        <dbReference type="ARBA" id="ARBA00013057"/>
    </source>
</evidence>
<dbReference type="FunFam" id="2.40.50.100:FF:000003">
    <property type="entry name" value="Acetyl-CoA carboxylase biotin carboxyl carrier protein"/>
    <property type="match status" value="1"/>
</dbReference>
<dbReference type="InterPro" id="IPR005479">
    <property type="entry name" value="CPAse_ATP-bd"/>
</dbReference>
<keyword evidence="9 11" id="KW-0092">Biotin</keyword>
<dbReference type="SUPFAM" id="SSF52440">
    <property type="entry name" value="PreATP-grasp domain"/>
    <property type="match status" value="1"/>
</dbReference>
<evidence type="ECO:0000256" key="1">
    <source>
        <dbReference type="ARBA" id="ARBA00001953"/>
    </source>
</evidence>
<evidence type="ECO:0000259" key="17">
    <source>
        <dbReference type="PROSITE" id="PS50975"/>
    </source>
</evidence>
<dbReference type="Pfam" id="PF02785">
    <property type="entry name" value="Biotin_carb_C"/>
    <property type="match status" value="1"/>
</dbReference>
<dbReference type="InterPro" id="IPR000089">
    <property type="entry name" value="Biotin_lipoyl"/>
</dbReference>
<evidence type="ECO:0000313" key="21">
    <source>
        <dbReference type="Proteomes" id="UP001060919"/>
    </source>
</evidence>
<keyword evidence="21" id="KW-1185">Reference proteome</keyword>
<feature type="domain" description="Pyruvate carboxyltransferase" evidence="19">
    <location>
        <begin position="540"/>
        <end position="809"/>
    </location>
</feature>
<dbReference type="GO" id="GO:0046872">
    <property type="term" value="F:metal ion binding"/>
    <property type="evidence" value="ECO:0007669"/>
    <property type="project" value="UniProtKB-KW"/>
</dbReference>
<dbReference type="NCBIfam" id="NF009554">
    <property type="entry name" value="PRK12999.1"/>
    <property type="match status" value="1"/>
</dbReference>
<dbReference type="FunFam" id="3.30.1490.20:FF:000003">
    <property type="entry name" value="acetyl-CoA carboxylase isoform X1"/>
    <property type="match status" value="1"/>
</dbReference>
<dbReference type="SMART" id="SM00878">
    <property type="entry name" value="Biotin_carb_C"/>
    <property type="match status" value="1"/>
</dbReference>
<reference evidence="20" key="1">
    <citation type="submission" date="2022-09" db="EMBL/GenBank/DDBJ databases">
        <title>Aureispira anguillicida sp. nov., isolated from Leptocephalus of Japanese eel Anguilla japonica.</title>
        <authorList>
            <person name="Yuasa K."/>
            <person name="Mekata T."/>
            <person name="Ikunari K."/>
        </authorList>
    </citation>
    <scope>NUCLEOTIDE SEQUENCE</scope>
    <source>
        <strain evidence="20">EL160426</strain>
    </source>
</reference>
<feature type="domain" description="Lipoyl-binding" evidence="16">
    <location>
        <begin position="1082"/>
        <end position="1151"/>
    </location>
</feature>
<dbReference type="Gene3D" id="3.30.470.20">
    <property type="entry name" value="ATP-grasp fold, B domain"/>
    <property type="match status" value="1"/>
</dbReference>
<comment type="function">
    <text evidence="11">Catalyzes a 2-step reaction, involving the ATP-dependent carboxylation of the covalently attached biotin in the first step and the transfer of the carboxyl group to pyruvate in the second.</text>
</comment>
<feature type="binding site" description="via carbamate group" evidence="14">
    <location>
        <position position="719"/>
    </location>
    <ligand>
        <name>Mn(2+)</name>
        <dbReference type="ChEBI" id="CHEBI:29035"/>
    </ligand>
</feature>
<evidence type="ECO:0000256" key="7">
    <source>
        <dbReference type="ARBA" id="ARBA00022741"/>
    </source>
</evidence>
<dbReference type="Pfam" id="PF00364">
    <property type="entry name" value="Biotin_lipoyl"/>
    <property type="match status" value="1"/>
</dbReference>
<dbReference type="EMBL" id="AP026867">
    <property type="protein sequence ID" value="BDS11294.1"/>
    <property type="molecule type" value="Genomic_DNA"/>
</dbReference>
<evidence type="ECO:0000259" key="19">
    <source>
        <dbReference type="PROSITE" id="PS50991"/>
    </source>
</evidence>
<evidence type="ECO:0000256" key="10">
    <source>
        <dbReference type="ARBA" id="ARBA00023268"/>
    </source>
</evidence>
<dbReference type="PIRSF" id="PIRSF001594">
    <property type="entry name" value="Pyruv_carbox"/>
    <property type="match status" value="1"/>
</dbReference>
<dbReference type="SUPFAM" id="SSF89000">
    <property type="entry name" value="post-HMGL domain-like"/>
    <property type="match status" value="1"/>
</dbReference>
<dbReference type="InterPro" id="IPR001882">
    <property type="entry name" value="Biotin_BS"/>
</dbReference>
<dbReference type="InterPro" id="IPR011764">
    <property type="entry name" value="Biotin_carboxylation_dom"/>
</dbReference>
<comment type="cofactor">
    <cofactor evidence="1 11">
        <name>biotin</name>
        <dbReference type="ChEBI" id="CHEBI:57586"/>
    </cofactor>
</comment>
<dbReference type="GO" id="GO:0005524">
    <property type="term" value="F:ATP binding"/>
    <property type="evidence" value="ECO:0007669"/>
    <property type="project" value="UniProtKB-UniRule"/>
</dbReference>
<dbReference type="RefSeq" id="WP_264792488.1">
    <property type="nucleotide sequence ID" value="NZ_AP026867.1"/>
</dbReference>
<dbReference type="NCBIfam" id="NF006761">
    <property type="entry name" value="PRK09282.1"/>
    <property type="match status" value="1"/>
</dbReference>
<keyword evidence="8 11" id="KW-0067">ATP-binding</keyword>
<dbReference type="Proteomes" id="UP001060919">
    <property type="component" value="Chromosome"/>
</dbReference>
<gene>
    <name evidence="20" type="ORF">AsAng_0020060</name>
</gene>
<feature type="binding site" evidence="14">
    <location>
        <position position="549"/>
    </location>
    <ligand>
        <name>Mn(2+)</name>
        <dbReference type="ChEBI" id="CHEBI:29035"/>
    </ligand>
</feature>
<dbReference type="InterPro" id="IPR013785">
    <property type="entry name" value="Aldolase_TIM"/>
</dbReference>
<dbReference type="Gene3D" id="2.40.50.100">
    <property type="match status" value="1"/>
</dbReference>
<evidence type="ECO:0000259" key="16">
    <source>
        <dbReference type="PROSITE" id="PS50968"/>
    </source>
</evidence>
<dbReference type="Pfam" id="PF02786">
    <property type="entry name" value="CPSase_L_D2"/>
    <property type="match status" value="1"/>
</dbReference>
<dbReference type="InterPro" id="IPR005482">
    <property type="entry name" value="Biotin_COase_C"/>
</dbReference>
<feature type="binding site" evidence="13">
    <location>
        <position position="124"/>
    </location>
    <ligand>
        <name>ATP</name>
        <dbReference type="ChEBI" id="CHEBI:30616"/>
    </ligand>
</feature>
<keyword evidence="5 11" id="KW-0436">Ligase</keyword>
<dbReference type="SUPFAM" id="SSF51230">
    <property type="entry name" value="Single hybrid motif"/>
    <property type="match status" value="1"/>
</dbReference>
<dbReference type="EC" id="6.4.1.1" evidence="3 11"/>
<dbReference type="FunFam" id="3.30.470.20:FF:000012">
    <property type="entry name" value="Pyruvate carboxylase"/>
    <property type="match status" value="1"/>
</dbReference>
<feature type="binding site" evidence="13">
    <location>
        <position position="883"/>
    </location>
    <ligand>
        <name>substrate</name>
    </ligand>
</feature>